<keyword evidence="2" id="KW-0472">Membrane</keyword>
<reference evidence="3 4" key="1">
    <citation type="submission" date="2016-11" db="EMBL/GenBank/DDBJ databases">
        <authorList>
            <person name="Varghese N."/>
            <person name="Submissions S."/>
        </authorList>
    </citation>
    <scope>NUCLEOTIDE SEQUENCE [LARGE SCALE GENOMIC DNA]</scope>
    <source>
        <strain evidence="3 4">DSM 29620</strain>
    </source>
</reference>
<keyword evidence="4" id="KW-1185">Reference proteome</keyword>
<sequence>MFDPKRYILAGGTVVVALGIGFVMQQSPAPHSGGDASPAQTASLDTRPDMPPVAQSGVTTDFGAMGLSGVAHTSANPEPRKEAQAPLAETPAPTGETELAAATPDVKEGPVLSDAGPEAVPLADACEPTMTATAAPAAMVTLEISVCQPDARVTIHHNGMMLSYLTDAAGKAEILVPALSSEALYIASVENGVGAVARAQVADFADYERVVLQWRGEAGFQVHALEYGAEYGADGHVWRESPGNIARARDGQGGFLTMLGDPAITDGLRGEVYTFPVAAAEKGDVDLSAEAIVTEGNCTRDIEAQALQVGDSGELSVQDLVLTVPSCEVAGDILMLKNLLQDLKIARN</sequence>
<evidence type="ECO:0008006" key="5">
    <source>
        <dbReference type="Google" id="ProtNLM"/>
    </source>
</evidence>
<evidence type="ECO:0000256" key="2">
    <source>
        <dbReference type="SAM" id="Phobius"/>
    </source>
</evidence>
<organism evidence="3 4">
    <name type="scientific">Lutimaribacter pacificus</name>
    <dbReference type="NCBI Taxonomy" id="391948"/>
    <lineage>
        <taxon>Bacteria</taxon>
        <taxon>Pseudomonadati</taxon>
        <taxon>Pseudomonadota</taxon>
        <taxon>Alphaproteobacteria</taxon>
        <taxon>Rhodobacterales</taxon>
        <taxon>Roseobacteraceae</taxon>
        <taxon>Lutimaribacter</taxon>
    </lineage>
</organism>
<protein>
    <recommendedName>
        <fullName evidence="5">Translocase</fullName>
    </recommendedName>
</protein>
<feature type="region of interest" description="Disordered" evidence="1">
    <location>
        <begin position="68"/>
        <end position="94"/>
    </location>
</feature>
<dbReference type="RefSeq" id="WP_149787316.1">
    <property type="nucleotide sequence ID" value="NZ_FNIO01000002.1"/>
</dbReference>
<dbReference type="OrthoDB" id="7956241at2"/>
<gene>
    <name evidence="3" type="ORF">SAMN05444142_10693</name>
</gene>
<evidence type="ECO:0000313" key="4">
    <source>
        <dbReference type="Proteomes" id="UP000324252"/>
    </source>
</evidence>
<proteinExistence type="predicted"/>
<dbReference type="EMBL" id="FQZZ01000006">
    <property type="protein sequence ID" value="SHK53442.1"/>
    <property type="molecule type" value="Genomic_DNA"/>
</dbReference>
<name>A0A1H0EG50_9RHOB</name>
<keyword evidence="2" id="KW-1133">Transmembrane helix</keyword>
<dbReference type="AlphaFoldDB" id="A0A1H0EG50"/>
<evidence type="ECO:0000313" key="3">
    <source>
        <dbReference type="EMBL" id="SHK53442.1"/>
    </source>
</evidence>
<feature type="transmembrane region" description="Helical" evidence="2">
    <location>
        <begin position="7"/>
        <end position="24"/>
    </location>
</feature>
<accession>A0A1H0EG50</accession>
<feature type="region of interest" description="Disordered" evidence="1">
    <location>
        <begin position="28"/>
        <end position="49"/>
    </location>
</feature>
<keyword evidence="2" id="KW-0812">Transmembrane</keyword>
<evidence type="ECO:0000256" key="1">
    <source>
        <dbReference type="SAM" id="MobiDB-lite"/>
    </source>
</evidence>
<dbReference type="Proteomes" id="UP000324252">
    <property type="component" value="Unassembled WGS sequence"/>
</dbReference>